<organism evidence="5 6">
    <name type="scientific">Pacificimonas pallii</name>
    <dbReference type="NCBI Taxonomy" id="2827236"/>
    <lineage>
        <taxon>Bacteria</taxon>
        <taxon>Pseudomonadati</taxon>
        <taxon>Pseudomonadota</taxon>
        <taxon>Alphaproteobacteria</taxon>
        <taxon>Sphingomonadales</taxon>
        <taxon>Sphingosinicellaceae</taxon>
        <taxon>Pacificimonas</taxon>
    </lineage>
</organism>
<keyword evidence="2" id="KW-0479">Metal-binding</keyword>
<proteinExistence type="predicted"/>
<dbReference type="InterPro" id="IPR005000">
    <property type="entry name" value="Aldolase/citrate-lyase_domain"/>
</dbReference>
<evidence type="ECO:0000313" key="5">
    <source>
        <dbReference type="EMBL" id="MBV7255848.1"/>
    </source>
</evidence>
<dbReference type="GO" id="GO:0016829">
    <property type="term" value="F:lyase activity"/>
    <property type="evidence" value="ECO:0007669"/>
    <property type="project" value="UniProtKB-KW"/>
</dbReference>
<dbReference type="InterPro" id="IPR011206">
    <property type="entry name" value="Citrate_lyase_beta/mcl1/mcl2"/>
</dbReference>
<dbReference type="Pfam" id="PF03328">
    <property type="entry name" value="HpcH_HpaI"/>
    <property type="match status" value="1"/>
</dbReference>
<sequence length="283" mass="29926">MLRPRRSCLYMPGANARALEKARSLPVDVVIIDLEDAVAPEKKAEARAAACAAVKQGGYGRREVVIRVNALATDWGEDDLNAAVAAGPDAILLPKVETAAMVQEAAARTGGIALWVMIETPRAILDIDAICGPASTTPLTTIVMGVNDLGKDLRARQRPGRAAFQMALQTSVAAARCHGLTAIDGVHNDITDSAGLAEECEQGRDLGFDGKTLIHPSQIDICNRVFSPSDTDIRQAEAVVAAFARPENADRGVLKVGGQMVERLHLEEAERVLVMAAAIGAYG</sequence>
<gene>
    <name evidence="5" type="ORF">KCG44_03500</name>
</gene>
<dbReference type="PANTHER" id="PTHR32308">
    <property type="entry name" value="LYASE BETA SUBUNIT, PUTATIVE (AFU_ORTHOLOGUE AFUA_4G13030)-RELATED"/>
    <property type="match status" value="1"/>
</dbReference>
<name>A0ABS6SBP9_9SPHN</name>
<accession>A0ABS6SBP9</accession>
<evidence type="ECO:0000313" key="6">
    <source>
        <dbReference type="Proteomes" id="UP000722336"/>
    </source>
</evidence>
<comment type="caution">
    <text evidence="5">The sequence shown here is derived from an EMBL/GenBank/DDBJ whole genome shotgun (WGS) entry which is preliminary data.</text>
</comment>
<dbReference type="RefSeq" id="WP_218444229.1">
    <property type="nucleotide sequence ID" value="NZ_JAGSPA010000001.1"/>
</dbReference>
<reference evidence="5 6" key="1">
    <citation type="submission" date="2021-04" db="EMBL/GenBank/DDBJ databases">
        <authorList>
            <person name="Pira H."/>
            <person name="Risdian C."/>
            <person name="Wink J."/>
        </authorList>
    </citation>
    <scope>NUCLEOTIDE SEQUENCE [LARGE SCALE GENOMIC DNA]</scope>
    <source>
        <strain evidence="5 6">WHA3</strain>
    </source>
</reference>
<evidence type="ECO:0000256" key="3">
    <source>
        <dbReference type="ARBA" id="ARBA00022842"/>
    </source>
</evidence>
<evidence type="ECO:0000256" key="1">
    <source>
        <dbReference type="ARBA" id="ARBA00001946"/>
    </source>
</evidence>
<dbReference type="EMBL" id="JAGSPA010000001">
    <property type="protein sequence ID" value="MBV7255848.1"/>
    <property type="molecule type" value="Genomic_DNA"/>
</dbReference>
<keyword evidence="3" id="KW-0460">Magnesium</keyword>
<dbReference type="PIRSF" id="PIRSF015582">
    <property type="entry name" value="Cit_lyase_B"/>
    <property type="match status" value="1"/>
</dbReference>
<dbReference type="Proteomes" id="UP000722336">
    <property type="component" value="Unassembled WGS sequence"/>
</dbReference>
<evidence type="ECO:0000256" key="2">
    <source>
        <dbReference type="ARBA" id="ARBA00022723"/>
    </source>
</evidence>
<keyword evidence="5" id="KW-0456">Lyase</keyword>
<feature type="domain" description="HpcH/HpaI aldolase/citrate lyase" evidence="4">
    <location>
        <begin position="6"/>
        <end position="216"/>
    </location>
</feature>
<evidence type="ECO:0000259" key="4">
    <source>
        <dbReference type="Pfam" id="PF03328"/>
    </source>
</evidence>
<keyword evidence="6" id="KW-1185">Reference proteome</keyword>
<protein>
    <submittedName>
        <fullName evidence="5">CoA ester lyase</fullName>
    </submittedName>
</protein>
<comment type="cofactor">
    <cofactor evidence="1">
        <name>Mg(2+)</name>
        <dbReference type="ChEBI" id="CHEBI:18420"/>
    </cofactor>
</comment>
<dbReference type="PANTHER" id="PTHR32308:SF10">
    <property type="entry name" value="CITRATE LYASE SUBUNIT BETA"/>
    <property type="match status" value="1"/>
</dbReference>